<evidence type="ECO:0000313" key="1">
    <source>
        <dbReference type="EMBL" id="HIZ89058.1"/>
    </source>
</evidence>
<protein>
    <recommendedName>
        <fullName evidence="3">Phage tail assembly protein</fullName>
    </recommendedName>
</protein>
<comment type="caution">
    <text evidence="1">The sequence shown here is derived from an EMBL/GenBank/DDBJ whole genome shotgun (WGS) entry which is preliminary data.</text>
</comment>
<dbReference type="Proteomes" id="UP000824176">
    <property type="component" value="Unassembled WGS sequence"/>
</dbReference>
<dbReference type="EMBL" id="DXAQ01000059">
    <property type="protein sequence ID" value="HIZ89058.1"/>
    <property type="molecule type" value="Genomic_DNA"/>
</dbReference>
<evidence type="ECO:0008006" key="3">
    <source>
        <dbReference type="Google" id="ProtNLM"/>
    </source>
</evidence>
<dbReference type="AlphaFoldDB" id="A0A9D2GS64"/>
<reference evidence="1" key="1">
    <citation type="journal article" date="2021" name="PeerJ">
        <title>Extensive microbial diversity within the chicken gut microbiome revealed by metagenomics and culture.</title>
        <authorList>
            <person name="Gilroy R."/>
            <person name="Ravi A."/>
            <person name="Getino M."/>
            <person name="Pursley I."/>
            <person name="Horton D.L."/>
            <person name="Alikhan N.F."/>
            <person name="Baker D."/>
            <person name="Gharbi K."/>
            <person name="Hall N."/>
            <person name="Watson M."/>
            <person name="Adriaenssens E.M."/>
            <person name="Foster-Nyarko E."/>
            <person name="Jarju S."/>
            <person name="Secka A."/>
            <person name="Antonio M."/>
            <person name="Oren A."/>
            <person name="Chaudhuri R.R."/>
            <person name="La Ragione R."/>
            <person name="Hildebrand F."/>
            <person name="Pallen M.J."/>
        </authorList>
    </citation>
    <scope>NUCLEOTIDE SEQUENCE</scope>
    <source>
        <strain evidence="1">ChiW4-1371</strain>
    </source>
</reference>
<name>A0A9D2GS64_9BACT</name>
<sequence>MAKVILSDNREIEVKPAKVGMVSNAQKMYKEEFEREMYVVSQCSSLGMDEVEDLELSDYQKLVAAAFKLGK</sequence>
<proteinExistence type="predicted"/>
<evidence type="ECO:0000313" key="2">
    <source>
        <dbReference type="Proteomes" id="UP000824176"/>
    </source>
</evidence>
<accession>A0A9D2GS64</accession>
<gene>
    <name evidence="1" type="ORF">H9804_03865</name>
</gene>
<organism evidence="1 2">
    <name type="scientific">Candidatus Mucispirillum faecigallinarum</name>
    <dbReference type="NCBI Taxonomy" id="2838699"/>
    <lineage>
        <taxon>Bacteria</taxon>
        <taxon>Pseudomonadati</taxon>
        <taxon>Deferribacterota</taxon>
        <taxon>Deferribacteres</taxon>
        <taxon>Deferribacterales</taxon>
        <taxon>Mucispirillaceae</taxon>
        <taxon>Mucispirillum</taxon>
    </lineage>
</organism>
<reference evidence="1" key="2">
    <citation type="submission" date="2021-04" db="EMBL/GenBank/DDBJ databases">
        <authorList>
            <person name="Gilroy R."/>
        </authorList>
    </citation>
    <scope>NUCLEOTIDE SEQUENCE</scope>
    <source>
        <strain evidence="1">ChiW4-1371</strain>
    </source>
</reference>